<evidence type="ECO:0000313" key="3">
    <source>
        <dbReference type="Proteomes" id="UP000529637"/>
    </source>
</evidence>
<organism evidence="2 3">
    <name type="scientific">Piscinibacter koreensis</name>
    <dbReference type="NCBI Taxonomy" id="2742824"/>
    <lineage>
        <taxon>Bacteria</taxon>
        <taxon>Pseudomonadati</taxon>
        <taxon>Pseudomonadota</taxon>
        <taxon>Betaproteobacteria</taxon>
        <taxon>Burkholderiales</taxon>
        <taxon>Sphaerotilaceae</taxon>
        <taxon>Piscinibacter</taxon>
    </lineage>
</organism>
<dbReference type="EMBL" id="JABWMJ010000013">
    <property type="protein sequence ID" value="NUZ08467.1"/>
    <property type="molecule type" value="Genomic_DNA"/>
</dbReference>
<protein>
    <submittedName>
        <fullName evidence="2">Uncharacterized protein</fullName>
    </submittedName>
</protein>
<evidence type="ECO:0000256" key="1">
    <source>
        <dbReference type="SAM" id="SignalP"/>
    </source>
</evidence>
<sequence>MKPFVLVAAIAFAGAVYAADASAPQAGDQKPMHNGMMGKGMMGNGMMGACQSMMDGGGAGMAMRMGTAPKFPPGNEKLEAQMHAEMMQKMGEIAARYAERIKERP</sequence>
<dbReference type="AlphaFoldDB" id="A0A7Y6NSP3"/>
<accession>A0A7Y6NSP3</accession>
<name>A0A7Y6NSP3_9BURK</name>
<feature type="chain" id="PRO_5030935258" evidence="1">
    <location>
        <begin position="19"/>
        <end position="105"/>
    </location>
</feature>
<reference evidence="2 3" key="1">
    <citation type="submission" date="2020-06" db="EMBL/GenBank/DDBJ databases">
        <title>Schlegella sp. ID0723 isolated from air conditioner.</title>
        <authorList>
            <person name="Kim D.Y."/>
            <person name="Kim D.-U."/>
        </authorList>
    </citation>
    <scope>NUCLEOTIDE SEQUENCE [LARGE SCALE GENOMIC DNA]</scope>
    <source>
        <strain evidence="2 3">ID0723</strain>
    </source>
</reference>
<keyword evidence="1" id="KW-0732">Signal</keyword>
<proteinExistence type="predicted"/>
<comment type="caution">
    <text evidence="2">The sequence shown here is derived from an EMBL/GenBank/DDBJ whole genome shotgun (WGS) entry which is preliminary data.</text>
</comment>
<evidence type="ECO:0000313" key="2">
    <source>
        <dbReference type="EMBL" id="NUZ08467.1"/>
    </source>
</evidence>
<feature type="signal peptide" evidence="1">
    <location>
        <begin position="1"/>
        <end position="18"/>
    </location>
</feature>
<keyword evidence="3" id="KW-1185">Reference proteome</keyword>
<dbReference type="Proteomes" id="UP000529637">
    <property type="component" value="Unassembled WGS sequence"/>
</dbReference>
<gene>
    <name evidence="2" type="ORF">HQN59_22205</name>
</gene>